<dbReference type="AlphaFoldDB" id="A0A9D2GPZ0"/>
<organism evidence="1 2">
    <name type="scientific">Candidatus Coprenecus stercoravium</name>
    <dbReference type="NCBI Taxonomy" id="2840735"/>
    <lineage>
        <taxon>Bacteria</taxon>
        <taxon>Pseudomonadati</taxon>
        <taxon>Bacteroidota</taxon>
        <taxon>Bacteroidia</taxon>
        <taxon>Bacteroidales</taxon>
        <taxon>Rikenellaceae</taxon>
        <taxon>Rikenellaceae incertae sedis</taxon>
        <taxon>Candidatus Coprenecus</taxon>
    </lineage>
</organism>
<comment type="caution">
    <text evidence="1">The sequence shown here is derived from an EMBL/GenBank/DDBJ whole genome shotgun (WGS) entry which is preliminary data.</text>
</comment>
<reference evidence="1" key="2">
    <citation type="submission" date="2021-04" db="EMBL/GenBank/DDBJ databases">
        <authorList>
            <person name="Gilroy R."/>
        </authorList>
    </citation>
    <scope>NUCLEOTIDE SEQUENCE</scope>
    <source>
        <strain evidence="1">Gambia16-554</strain>
    </source>
</reference>
<evidence type="ECO:0000313" key="2">
    <source>
        <dbReference type="Proteomes" id="UP000824115"/>
    </source>
</evidence>
<name>A0A9D2GPZ0_9BACT</name>
<protein>
    <submittedName>
        <fullName evidence="1">Lipopolysaccharide biosynthesis protein</fullName>
    </submittedName>
</protein>
<dbReference type="Proteomes" id="UP000824115">
    <property type="component" value="Unassembled WGS sequence"/>
</dbReference>
<accession>A0A9D2GPZ0</accession>
<reference evidence="1" key="1">
    <citation type="journal article" date="2021" name="PeerJ">
        <title>Extensive microbial diversity within the chicken gut microbiome revealed by metagenomics and culture.</title>
        <authorList>
            <person name="Gilroy R."/>
            <person name="Ravi A."/>
            <person name="Getino M."/>
            <person name="Pursley I."/>
            <person name="Horton D.L."/>
            <person name="Alikhan N.F."/>
            <person name="Baker D."/>
            <person name="Gharbi K."/>
            <person name="Hall N."/>
            <person name="Watson M."/>
            <person name="Adriaenssens E.M."/>
            <person name="Foster-Nyarko E."/>
            <person name="Jarju S."/>
            <person name="Secka A."/>
            <person name="Antonio M."/>
            <person name="Oren A."/>
            <person name="Chaudhuri R.R."/>
            <person name="La Ragione R."/>
            <person name="Hildebrand F."/>
            <person name="Pallen M.J."/>
        </authorList>
    </citation>
    <scope>NUCLEOTIDE SEQUENCE</scope>
    <source>
        <strain evidence="1">Gambia16-554</strain>
    </source>
</reference>
<proteinExistence type="predicted"/>
<gene>
    <name evidence="1" type="ORF">IAC04_03000</name>
</gene>
<evidence type="ECO:0000313" key="1">
    <source>
        <dbReference type="EMBL" id="HIZ85438.1"/>
    </source>
</evidence>
<sequence length="64" mass="7598">YVEIRPDYSDLIDKMEYYASHPAEAEEINRHAQEYIAQFADPRRERLIALMVMEKYFRLGGSLS</sequence>
<dbReference type="EMBL" id="DXAW01000058">
    <property type="protein sequence ID" value="HIZ85438.1"/>
    <property type="molecule type" value="Genomic_DNA"/>
</dbReference>
<feature type="non-terminal residue" evidence="1">
    <location>
        <position position="1"/>
    </location>
</feature>